<accession>A0ABT0H1G5</accession>
<dbReference type="InterPro" id="IPR051321">
    <property type="entry name" value="PHA/PHB_synthase"/>
</dbReference>
<dbReference type="Gene3D" id="3.40.50.1820">
    <property type="entry name" value="alpha/beta hydrolase"/>
    <property type="match status" value="1"/>
</dbReference>
<organism evidence="2 3">
    <name type="scientific">Roseibium sediminicola</name>
    <dbReference type="NCBI Taxonomy" id="2933272"/>
    <lineage>
        <taxon>Bacteria</taxon>
        <taxon>Pseudomonadati</taxon>
        <taxon>Pseudomonadota</taxon>
        <taxon>Alphaproteobacteria</taxon>
        <taxon>Hyphomicrobiales</taxon>
        <taxon>Stappiaceae</taxon>
        <taxon>Roseibium</taxon>
    </lineage>
</organism>
<keyword evidence="3" id="KW-1185">Reference proteome</keyword>
<dbReference type="Proteomes" id="UP001431221">
    <property type="component" value="Unassembled WGS sequence"/>
</dbReference>
<dbReference type="InterPro" id="IPR029058">
    <property type="entry name" value="AB_hydrolase_fold"/>
</dbReference>
<feature type="compositionally biased region" description="Low complexity" evidence="1">
    <location>
        <begin position="820"/>
        <end position="839"/>
    </location>
</feature>
<dbReference type="PANTHER" id="PTHR36837:SF2">
    <property type="entry name" value="POLY(3-HYDROXYALKANOATE) POLYMERASE SUBUNIT PHAC"/>
    <property type="match status" value="1"/>
</dbReference>
<dbReference type="RefSeq" id="WP_248158939.1">
    <property type="nucleotide sequence ID" value="NZ_JALNMJ010000025.1"/>
</dbReference>
<reference evidence="2" key="1">
    <citation type="submission" date="2022-04" db="EMBL/GenBank/DDBJ databases">
        <title>Roseibium sp. CAU 1639 isolated from mud.</title>
        <authorList>
            <person name="Kim W."/>
        </authorList>
    </citation>
    <scope>NUCLEOTIDE SEQUENCE</scope>
    <source>
        <strain evidence="2">CAU 1639</strain>
    </source>
</reference>
<evidence type="ECO:0000313" key="3">
    <source>
        <dbReference type="Proteomes" id="UP001431221"/>
    </source>
</evidence>
<name>A0ABT0H1G5_9HYPH</name>
<dbReference type="PANTHER" id="PTHR36837">
    <property type="entry name" value="POLY(3-HYDROXYALKANOATE) POLYMERASE SUBUNIT PHAC"/>
    <property type="match status" value="1"/>
</dbReference>
<gene>
    <name evidence="2" type="ORF">M0H32_25030</name>
</gene>
<proteinExistence type="predicted"/>
<comment type="caution">
    <text evidence="2">The sequence shown here is derived from an EMBL/GenBank/DDBJ whole genome shotgun (WGS) entry which is preliminary data.</text>
</comment>
<dbReference type="EMBL" id="JALNMJ010000025">
    <property type="protein sequence ID" value="MCK7615446.1"/>
    <property type="molecule type" value="Genomic_DNA"/>
</dbReference>
<evidence type="ECO:0000313" key="2">
    <source>
        <dbReference type="EMBL" id="MCK7615446.1"/>
    </source>
</evidence>
<dbReference type="InterPro" id="IPR024501">
    <property type="entry name" value="DUF3141"/>
</dbReference>
<feature type="region of interest" description="Disordered" evidence="1">
    <location>
        <begin position="817"/>
        <end position="872"/>
    </location>
</feature>
<protein>
    <submittedName>
        <fullName evidence="2">DUF3141 domain-containing protein</fullName>
    </submittedName>
</protein>
<dbReference type="SUPFAM" id="SSF53474">
    <property type="entry name" value="alpha/beta-Hydrolases"/>
    <property type="match status" value="1"/>
</dbReference>
<dbReference type="Pfam" id="PF11339">
    <property type="entry name" value="DUF3141"/>
    <property type="match status" value="1"/>
</dbReference>
<evidence type="ECO:0000256" key="1">
    <source>
        <dbReference type="SAM" id="MobiDB-lite"/>
    </source>
</evidence>
<sequence>MKDIFDAFEKGQNEFLNSLRDATAWGPSEQATRFQAQATELGNMAELMGRGLTKHMSSISEAHKDRWQQNMSDFGKAVESMSTAQKSGALYEAWERYWRDSSQRMILTMDTLRQRGDIFLEHEEAGCPPVLNYEYELVLDGADLPRPSCYMLLKIVPPKDLPCRDPKDWKRPYIIIDPRAGHGAGIGGFKPDSQVGVALRDGHPVYFVAFKRMPEKGQTLADVMHAEAAFVRKVMELHPDAPNPVVTGNCQGGWATLLLAASNPDLTGPVILNGAPVATWSGRVGENPMRYNAGILGGTWNAMYFSDLGHGMFDGADIVQNFELLNPARNYFGKYYDLYARVDTEPERFLEFERWWGGYFLLNEAEMKWIVEQLFVGNRLSKNEAQLEPGRNVDIKQIRAPIIAFASWGDNITPPQQALNWIMDTYTDEREIAIRGQRIIYMIHDQVGHLGIFVSSKIAKKEHTEVTSTLKTIEALAPGLYEMTIDDYEGGLLEREFTVSFHERTMDDLKSIDDGRDDEIPFAAVARASEQQAEFYDVCVRPFVQAGVTEQSADLRRKTHPLRVQRTMMSSLNPFLSWLPDRAERVRAERTPVEEGNPFTDLERANAAIFEQSLDLYRDLRDTAYENLFYSLWGSPYMRWFGRTKQPGRTLKRKDELRSLPPVQAALMHIEEGGFCEAVIRMLILLAESRGNVRRDRLERSARVLTQDEPFKSLTQDARSFILHEQTLITEFAPEQALAALPKLLKTREERELAAKVVRYIPGAIDEMTPHTLETLQQFHKVLDLPPVSGDITEDPLVSSDVKLEPEKVDAQAAIEEAGKTPVPAAAVAAPKKASPCKPAARKPAARKTAAAKTTAARKPRSASKKSEEPAE</sequence>